<accession>A0A5C4WT33</accession>
<organism evidence="1 2">
    <name type="scientific">Nonomuraea phyllanthi</name>
    <dbReference type="NCBI Taxonomy" id="2219224"/>
    <lineage>
        <taxon>Bacteria</taxon>
        <taxon>Bacillati</taxon>
        <taxon>Actinomycetota</taxon>
        <taxon>Actinomycetes</taxon>
        <taxon>Streptosporangiales</taxon>
        <taxon>Streptosporangiaceae</taxon>
        <taxon>Nonomuraea</taxon>
    </lineage>
</organism>
<keyword evidence="2" id="KW-1185">Reference proteome</keyword>
<dbReference type="RefSeq" id="WP_139629341.1">
    <property type="nucleotide sequence ID" value="NZ_VDLX02000002.1"/>
</dbReference>
<protein>
    <submittedName>
        <fullName evidence="1">Uncharacterized protein</fullName>
    </submittedName>
</protein>
<sequence length="94" mass="9496">MADPLAEGPADGLADRLADGLADGLTVAVGEAVATGTACVGVLVEVNTSAPIAPTTIAMTTALPNQNLRTTRLCCSCSLACSSRCAARLRFAFR</sequence>
<dbReference type="Proteomes" id="UP000312512">
    <property type="component" value="Unassembled WGS sequence"/>
</dbReference>
<evidence type="ECO:0000313" key="2">
    <source>
        <dbReference type="Proteomes" id="UP000312512"/>
    </source>
</evidence>
<proteinExistence type="predicted"/>
<evidence type="ECO:0000313" key="1">
    <source>
        <dbReference type="EMBL" id="KAB8196365.1"/>
    </source>
</evidence>
<name>A0A5C4WT33_9ACTN</name>
<dbReference type="AlphaFoldDB" id="A0A5C4WT33"/>
<comment type="caution">
    <text evidence="1">The sequence shown here is derived from an EMBL/GenBank/DDBJ whole genome shotgun (WGS) entry which is preliminary data.</text>
</comment>
<gene>
    <name evidence="1" type="ORF">FH608_006310</name>
</gene>
<dbReference type="EMBL" id="VDLX02000002">
    <property type="protein sequence ID" value="KAB8196365.1"/>
    <property type="molecule type" value="Genomic_DNA"/>
</dbReference>
<reference evidence="1 2" key="1">
    <citation type="submission" date="2019-10" db="EMBL/GenBank/DDBJ databases">
        <title>Nonomuraea sp. nov., isolated from Phyllanthus amarus.</title>
        <authorList>
            <person name="Klykleung N."/>
            <person name="Tanasupawat S."/>
        </authorList>
    </citation>
    <scope>NUCLEOTIDE SEQUENCE [LARGE SCALE GENOMIC DNA]</scope>
    <source>
        <strain evidence="1 2">PA1-10</strain>
    </source>
</reference>